<evidence type="ECO:0000313" key="3">
    <source>
        <dbReference type="EMBL" id="KAK9395604.1"/>
    </source>
</evidence>
<proteinExistence type="predicted"/>
<dbReference type="Proteomes" id="UP001474421">
    <property type="component" value="Unassembled WGS sequence"/>
</dbReference>
<protein>
    <recommendedName>
        <fullName evidence="5">Secreted protein</fullName>
    </recommendedName>
</protein>
<reference evidence="3 4" key="1">
    <citation type="journal article" date="2024" name="Proc. Natl. Acad. Sci. U.S.A.">
        <title>The genetic regulatory architecture and epigenomic basis for age-related changes in rattlesnake venom.</title>
        <authorList>
            <person name="Hogan M.P."/>
            <person name="Holding M.L."/>
            <person name="Nystrom G.S."/>
            <person name="Colston T.J."/>
            <person name="Bartlett D.A."/>
            <person name="Mason A.J."/>
            <person name="Ellsworth S.A."/>
            <person name="Rautsaw R.M."/>
            <person name="Lawrence K.C."/>
            <person name="Strickland J.L."/>
            <person name="He B."/>
            <person name="Fraser P."/>
            <person name="Margres M.J."/>
            <person name="Gilbert D.M."/>
            <person name="Gibbs H.L."/>
            <person name="Parkinson C.L."/>
            <person name="Rokyta D.R."/>
        </authorList>
    </citation>
    <scope>NUCLEOTIDE SEQUENCE [LARGE SCALE GENOMIC DNA]</scope>
    <source>
        <strain evidence="3">DRR0105</strain>
    </source>
</reference>
<sequence length="119" mass="12265">MILVAALGALLLYHLALHHCCLRSAVLLTVTGLLSPSPISPLLSGLCLQHTASAQMGCQAISQLGHCAVSQLGHLSAGLLGCLSAGPPLSWATSHLFVLGVQVLFLFTPVANLHVALLI</sequence>
<evidence type="ECO:0000256" key="1">
    <source>
        <dbReference type="SAM" id="Phobius"/>
    </source>
</evidence>
<name>A0AAW1B144_CROAD</name>
<evidence type="ECO:0008006" key="5">
    <source>
        <dbReference type="Google" id="ProtNLM"/>
    </source>
</evidence>
<gene>
    <name evidence="3" type="ORF">NXF25_018965</name>
</gene>
<keyword evidence="1" id="KW-0812">Transmembrane</keyword>
<feature type="signal peptide" evidence="2">
    <location>
        <begin position="1"/>
        <end position="18"/>
    </location>
</feature>
<keyword evidence="4" id="KW-1185">Reference proteome</keyword>
<evidence type="ECO:0000313" key="4">
    <source>
        <dbReference type="Proteomes" id="UP001474421"/>
    </source>
</evidence>
<dbReference type="EMBL" id="JAOTOJ010000009">
    <property type="protein sequence ID" value="KAK9395604.1"/>
    <property type="molecule type" value="Genomic_DNA"/>
</dbReference>
<feature type="transmembrane region" description="Helical" evidence="1">
    <location>
        <begin position="96"/>
        <end position="118"/>
    </location>
</feature>
<evidence type="ECO:0000256" key="2">
    <source>
        <dbReference type="SAM" id="SignalP"/>
    </source>
</evidence>
<keyword evidence="1" id="KW-0472">Membrane</keyword>
<keyword evidence="1" id="KW-1133">Transmembrane helix</keyword>
<keyword evidence="2" id="KW-0732">Signal</keyword>
<comment type="caution">
    <text evidence="3">The sequence shown here is derived from an EMBL/GenBank/DDBJ whole genome shotgun (WGS) entry which is preliminary data.</text>
</comment>
<organism evidence="3 4">
    <name type="scientific">Crotalus adamanteus</name>
    <name type="common">Eastern diamondback rattlesnake</name>
    <dbReference type="NCBI Taxonomy" id="8729"/>
    <lineage>
        <taxon>Eukaryota</taxon>
        <taxon>Metazoa</taxon>
        <taxon>Chordata</taxon>
        <taxon>Craniata</taxon>
        <taxon>Vertebrata</taxon>
        <taxon>Euteleostomi</taxon>
        <taxon>Lepidosauria</taxon>
        <taxon>Squamata</taxon>
        <taxon>Bifurcata</taxon>
        <taxon>Unidentata</taxon>
        <taxon>Episquamata</taxon>
        <taxon>Toxicofera</taxon>
        <taxon>Serpentes</taxon>
        <taxon>Colubroidea</taxon>
        <taxon>Viperidae</taxon>
        <taxon>Crotalinae</taxon>
        <taxon>Crotalus</taxon>
    </lineage>
</organism>
<feature type="chain" id="PRO_5043654208" description="Secreted protein" evidence="2">
    <location>
        <begin position="19"/>
        <end position="119"/>
    </location>
</feature>
<dbReference type="AlphaFoldDB" id="A0AAW1B144"/>
<accession>A0AAW1B144</accession>